<sequence length="249" mass="27854">CGNGCGHRPEARIIGGSTASPHSWPWQLSLRIMNGHSCGASLISPRWAITAAHCVMRSNDPHVYSLVAGAHRIDGDGVEYRINKIITHPAYGVAYHRNDIALLRLVKPVKLDSKVGTVCFPPKGSRVAPGTRCWISGSSAISVRFKSHREYIYRSVTHILQSWSGNVTRICNEEINEYKAQTMTIAGFTTRQQTDCGEPLVCEEKGSWILRGVTSWGHEKCKTDHYNVYTRVSFYISWIENQIASESRH</sequence>
<comment type="caution">
    <text evidence="3">The sequence shown here is derived from an EMBL/GenBank/DDBJ whole genome shotgun (WGS) entry which is preliminary data.</text>
</comment>
<dbReference type="InterPro" id="IPR043504">
    <property type="entry name" value="Peptidase_S1_PA_chymotrypsin"/>
</dbReference>
<gene>
    <name evidence="3" type="ORF">PEVE_00006653</name>
</gene>
<dbReference type="SMART" id="SM00020">
    <property type="entry name" value="Tryp_SPc"/>
    <property type="match status" value="1"/>
</dbReference>
<dbReference type="PROSITE" id="PS00134">
    <property type="entry name" value="TRYPSIN_HIS"/>
    <property type="match status" value="1"/>
</dbReference>
<dbReference type="InterPro" id="IPR009003">
    <property type="entry name" value="Peptidase_S1_PA"/>
</dbReference>
<protein>
    <recommendedName>
        <fullName evidence="2">Peptidase S1 domain-containing protein</fullName>
    </recommendedName>
</protein>
<organism evidence="3 4">
    <name type="scientific">Porites evermanni</name>
    <dbReference type="NCBI Taxonomy" id="104178"/>
    <lineage>
        <taxon>Eukaryota</taxon>
        <taxon>Metazoa</taxon>
        <taxon>Cnidaria</taxon>
        <taxon>Anthozoa</taxon>
        <taxon>Hexacorallia</taxon>
        <taxon>Scleractinia</taxon>
        <taxon>Fungiina</taxon>
        <taxon>Poritidae</taxon>
        <taxon>Porites</taxon>
    </lineage>
</organism>
<dbReference type="Pfam" id="PF00089">
    <property type="entry name" value="Trypsin"/>
    <property type="match status" value="1"/>
</dbReference>
<evidence type="ECO:0000313" key="3">
    <source>
        <dbReference type="EMBL" id="CAH3168809.1"/>
    </source>
</evidence>
<dbReference type="InterPro" id="IPR001314">
    <property type="entry name" value="Peptidase_S1A"/>
</dbReference>
<accession>A0ABN8QQS1</accession>
<feature type="non-terminal residue" evidence="3">
    <location>
        <position position="1"/>
    </location>
</feature>
<dbReference type="EMBL" id="CALNXI010001432">
    <property type="protein sequence ID" value="CAH3168809.1"/>
    <property type="molecule type" value="Genomic_DNA"/>
</dbReference>
<evidence type="ECO:0000313" key="4">
    <source>
        <dbReference type="Proteomes" id="UP001159427"/>
    </source>
</evidence>
<name>A0ABN8QQS1_9CNID</name>
<dbReference type="InterPro" id="IPR001254">
    <property type="entry name" value="Trypsin_dom"/>
</dbReference>
<dbReference type="Proteomes" id="UP001159427">
    <property type="component" value="Unassembled WGS sequence"/>
</dbReference>
<reference evidence="3 4" key="1">
    <citation type="submission" date="2022-05" db="EMBL/GenBank/DDBJ databases">
        <authorList>
            <consortium name="Genoscope - CEA"/>
            <person name="William W."/>
        </authorList>
    </citation>
    <scope>NUCLEOTIDE SEQUENCE [LARGE SCALE GENOMIC DNA]</scope>
</reference>
<proteinExistence type="predicted"/>
<evidence type="ECO:0000256" key="1">
    <source>
        <dbReference type="ARBA" id="ARBA00023157"/>
    </source>
</evidence>
<dbReference type="PANTHER" id="PTHR24252">
    <property type="entry name" value="ACROSIN-RELATED"/>
    <property type="match status" value="1"/>
</dbReference>
<evidence type="ECO:0000259" key="2">
    <source>
        <dbReference type="PROSITE" id="PS50240"/>
    </source>
</evidence>
<dbReference type="Gene3D" id="2.40.10.10">
    <property type="entry name" value="Trypsin-like serine proteases"/>
    <property type="match status" value="1"/>
</dbReference>
<dbReference type="PRINTS" id="PR00722">
    <property type="entry name" value="CHYMOTRYPSIN"/>
</dbReference>
<dbReference type="SUPFAM" id="SSF50494">
    <property type="entry name" value="Trypsin-like serine proteases"/>
    <property type="match status" value="1"/>
</dbReference>
<feature type="domain" description="Peptidase S1" evidence="2">
    <location>
        <begin position="13"/>
        <end position="244"/>
    </location>
</feature>
<keyword evidence="1" id="KW-1015">Disulfide bond</keyword>
<dbReference type="CDD" id="cd00190">
    <property type="entry name" value="Tryp_SPc"/>
    <property type="match status" value="1"/>
</dbReference>
<dbReference type="PROSITE" id="PS50240">
    <property type="entry name" value="TRYPSIN_DOM"/>
    <property type="match status" value="1"/>
</dbReference>
<keyword evidence="4" id="KW-1185">Reference proteome</keyword>
<dbReference type="InterPro" id="IPR018114">
    <property type="entry name" value="TRYPSIN_HIS"/>
</dbReference>
<dbReference type="PANTHER" id="PTHR24252:SF7">
    <property type="entry name" value="HYALIN"/>
    <property type="match status" value="1"/>
</dbReference>